<proteinExistence type="predicted"/>
<keyword evidence="1" id="KW-1133">Transmembrane helix</keyword>
<comment type="caution">
    <text evidence="2">The sequence shown here is derived from an EMBL/GenBank/DDBJ whole genome shotgun (WGS) entry which is preliminary data.</text>
</comment>
<protein>
    <submittedName>
        <fullName evidence="2">Uncharacterized protein</fullName>
    </submittedName>
</protein>
<feature type="transmembrane region" description="Helical" evidence="1">
    <location>
        <begin position="47"/>
        <end position="70"/>
    </location>
</feature>
<dbReference type="EMBL" id="AYYZ01000029">
    <property type="protein sequence ID" value="KRM51759.1"/>
    <property type="molecule type" value="Genomic_DNA"/>
</dbReference>
<evidence type="ECO:0000313" key="2">
    <source>
        <dbReference type="EMBL" id="KRM51759.1"/>
    </source>
</evidence>
<gene>
    <name evidence="2" type="ORF">FC64_GL000949</name>
</gene>
<organism evidence="2 3">
    <name type="scientific">Ligilactobacillus araffinosus DSM 20653</name>
    <dbReference type="NCBI Taxonomy" id="1423820"/>
    <lineage>
        <taxon>Bacteria</taxon>
        <taxon>Bacillati</taxon>
        <taxon>Bacillota</taxon>
        <taxon>Bacilli</taxon>
        <taxon>Lactobacillales</taxon>
        <taxon>Lactobacillaceae</taxon>
        <taxon>Ligilactobacillus</taxon>
    </lineage>
</organism>
<reference evidence="2 3" key="1">
    <citation type="journal article" date="2015" name="Genome Announc.">
        <title>Expanding the biotechnology potential of lactobacilli through comparative genomics of 213 strains and associated genera.</title>
        <authorList>
            <person name="Sun Z."/>
            <person name="Harris H.M."/>
            <person name="McCann A."/>
            <person name="Guo C."/>
            <person name="Argimon S."/>
            <person name="Zhang W."/>
            <person name="Yang X."/>
            <person name="Jeffery I.B."/>
            <person name="Cooney J.C."/>
            <person name="Kagawa T.F."/>
            <person name="Liu W."/>
            <person name="Song Y."/>
            <person name="Salvetti E."/>
            <person name="Wrobel A."/>
            <person name="Rasinkangas P."/>
            <person name="Parkhill J."/>
            <person name="Rea M.C."/>
            <person name="O'Sullivan O."/>
            <person name="Ritari J."/>
            <person name="Douillard F.P."/>
            <person name="Paul Ross R."/>
            <person name="Yang R."/>
            <person name="Briner A.E."/>
            <person name="Felis G.E."/>
            <person name="de Vos W.M."/>
            <person name="Barrangou R."/>
            <person name="Klaenhammer T.R."/>
            <person name="Caufield P.W."/>
            <person name="Cui Y."/>
            <person name="Zhang H."/>
            <person name="O'Toole P.W."/>
        </authorList>
    </citation>
    <scope>NUCLEOTIDE SEQUENCE [LARGE SCALE GENOMIC DNA]</scope>
    <source>
        <strain evidence="2 3">DSM 20653</strain>
    </source>
</reference>
<accession>A0A0R1ZBK5</accession>
<keyword evidence="1" id="KW-0812">Transmembrane</keyword>
<keyword evidence="1" id="KW-0472">Membrane</keyword>
<name>A0A0R1ZBK5_9LACO</name>
<keyword evidence="3" id="KW-1185">Reference proteome</keyword>
<dbReference type="RefSeq" id="WP_057906814.1">
    <property type="nucleotide sequence ID" value="NZ_AYYZ01000029.1"/>
</dbReference>
<dbReference type="PATRIC" id="fig|1423820.4.peg.973"/>
<sequence length="82" mass="9817">MINHKQFKLSVILGIIIFGIQLLIGLNPHTGLYRQIHPIFTLFKTELWYIPILYIVLKLFVICAIIYLIFRVINYFLNYFRS</sequence>
<evidence type="ECO:0000256" key="1">
    <source>
        <dbReference type="SAM" id="Phobius"/>
    </source>
</evidence>
<feature type="transmembrane region" description="Helical" evidence="1">
    <location>
        <begin position="7"/>
        <end position="27"/>
    </location>
</feature>
<dbReference type="Proteomes" id="UP000051291">
    <property type="component" value="Unassembled WGS sequence"/>
</dbReference>
<dbReference type="AlphaFoldDB" id="A0A0R1ZBK5"/>
<evidence type="ECO:0000313" key="3">
    <source>
        <dbReference type="Proteomes" id="UP000051291"/>
    </source>
</evidence>